<name>R2RQY4_9ENTE</name>
<dbReference type="RefSeq" id="WP_010738951.1">
    <property type="nucleotide sequence ID" value="NZ_KB946245.1"/>
</dbReference>
<organism evidence="3 5">
    <name type="scientific">Enterococcus malodoratus ATCC 43197</name>
    <dbReference type="NCBI Taxonomy" id="1158601"/>
    <lineage>
        <taxon>Bacteria</taxon>
        <taxon>Bacillati</taxon>
        <taxon>Bacillota</taxon>
        <taxon>Bacilli</taxon>
        <taxon>Lactobacillales</taxon>
        <taxon>Enterococcaceae</taxon>
        <taxon>Enterococcus</taxon>
    </lineage>
</organism>
<dbReference type="PANTHER" id="PTHR45661">
    <property type="entry name" value="SURFACE ANTIGEN"/>
    <property type="match status" value="1"/>
</dbReference>
<dbReference type="Gene3D" id="1.20.1270.90">
    <property type="entry name" value="AF1782-like"/>
    <property type="match status" value="1"/>
</dbReference>
<gene>
    <name evidence="4" type="ORF">I585_04577</name>
    <name evidence="3" type="ORF">UAI_00039</name>
</gene>
<dbReference type="InterPro" id="IPR043708">
    <property type="entry name" value="DUF5648"/>
</dbReference>
<dbReference type="Pfam" id="PF13306">
    <property type="entry name" value="LRR_5"/>
    <property type="match status" value="2"/>
</dbReference>
<dbReference type="EMBL" id="AJAK01000001">
    <property type="protein sequence ID" value="EOH82921.1"/>
    <property type="molecule type" value="Genomic_DNA"/>
</dbReference>
<dbReference type="STRING" id="71451.RV07_GL002858"/>
<dbReference type="Pfam" id="PF18885">
    <property type="entry name" value="DUF5648"/>
    <property type="match status" value="1"/>
</dbReference>
<dbReference type="Proteomes" id="UP000013783">
    <property type="component" value="Unassembled WGS sequence"/>
</dbReference>
<dbReference type="Gene3D" id="3.80.10.10">
    <property type="entry name" value="Ribonuclease Inhibitor"/>
    <property type="match status" value="2"/>
</dbReference>
<sequence>MKRSFRLSCILLFAGLLVIMFLSSNAEAATNDMYRLYNPNSGEHFYTANTNERDLLKRVGWNDEGIGWYAPTSGDPVYRMYNPNAGDHHYTPHGFERDHLVKVGWRYEGIGWYSDKNKKIPLYRAYNPNAKAGSHNYTVSKAEQNHLIKVGWRNENIAWYGAKRETAPTVNKAELQALYNKVKGTNKGTYTEASWKTFQNTLDNAKNVLANEKATQAQVTNAKETLQKAFDGLEKKIESKKYTIKVAYLNPAQEDIQQATSIQVEQGSSYTATAPTIVGYAMWGETTQTVDNVQADTTISFQYVPDAEDIFSTTIKNKESTITGFKSGQESTAPVIPEYVVREGIAYPVTSVGSWALGNKNLTSVTIPDTVKEIKSYAFANNKLKEIIVPNSLVSIESGVFTGNQLENVALPEGIQTIKNDAFSYNNLVTISIPSSVTAIGDRAFTENKLKSVAIPDGIESIAYASFAHNQLESIDLPIGLVTIGNSAFYNNKLTTVSIPDQVTMIGEDAFASNQLNSIAIPSSLQAIEKGTFTDNKLTNVTIPQNITSIGSWAFGNNLLTDVSIPSSVKSIDYNAFWNNQLTSVTIAIDCQLGSNVFDNGVIVNRE</sequence>
<evidence type="ECO:0000313" key="5">
    <source>
        <dbReference type="Proteomes" id="UP000013783"/>
    </source>
</evidence>
<dbReference type="eggNOG" id="COG3757">
    <property type="taxonomic scope" value="Bacteria"/>
</dbReference>
<dbReference type="InterPro" id="IPR032675">
    <property type="entry name" value="LRR_dom_sf"/>
</dbReference>
<evidence type="ECO:0000256" key="1">
    <source>
        <dbReference type="SAM" id="SignalP"/>
    </source>
</evidence>
<protein>
    <recommendedName>
        <fullName evidence="2">DUF5648 domain-containing protein</fullName>
    </recommendedName>
</protein>
<dbReference type="EMBL" id="ASWA01000006">
    <property type="protein sequence ID" value="EOT63223.1"/>
    <property type="molecule type" value="Genomic_DNA"/>
</dbReference>
<evidence type="ECO:0000313" key="6">
    <source>
        <dbReference type="Proteomes" id="UP000014148"/>
    </source>
</evidence>
<keyword evidence="1" id="KW-0732">Signal</keyword>
<dbReference type="Proteomes" id="UP000014148">
    <property type="component" value="Unassembled WGS sequence"/>
</dbReference>
<keyword evidence="6" id="KW-1185">Reference proteome</keyword>
<dbReference type="AlphaFoldDB" id="R2RQY4"/>
<dbReference type="Pfam" id="PF07554">
    <property type="entry name" value="FIVAR"/>
    <property type="match status" value="1"/>
</dbReference>
<evidence type="ECO:0000313" key="4">
    <source>
        <dbReference type="EMBL" id="EOT63223.1"/>
    </source>
</evidence>
<evidence type="ECO:0000313" key="3">
    <source>
        <dbReference type="EMBL" id="EOH82921.1"/>
    </source>
</evidence>
<dbReference type="InterPro" id="IPR053139">
    <property type="entry name" value="Surface_bspA-like"/>
</dbReference>
<dbReference type="eggNOG" id="COG4886">
    <property type="taxonomic scope" value="Bacteria"/>
</dbReference>
<dbReference type="SUPFAM" id="SSF52058">
    <property type="entry name" value="L domain-like"/>
    <property type="match status" value="1"/>
</dbReference>
<feature type="domain" description="DUF5648" evidence="2">
    <location>
        <begin position="33"/>
        <end position="161"/>
    </location>
</feature>
<feature type="signal peptide" evidence="1">
    <location>
        <begin position="1"/>
        <end position="28"/>
    </location>
</feature>
<accession>R2RQY4</accession>
<dbReference type="PANTHER" id="PTHR45661:SF3">
    <property type="entry name" value="IG-LIKE DOMAIN-CONTAINING PROTEIN"/>
    <property type="match status" value="1"/>
</dbReference>
<dbReference type="InterPro" id="IPR026906">
    <property type="entry name" value="LRR_5"/>
</dbReference>
<evidence type="ECO:0000259" key="2">
    <source>
        <dbReference type="Pfam" id="PF18885"/>
    </source>
</evidence>
<proteinExistence type="predicted"/>
<reference evidence="3 5" key="1">
    <citation type="submission" date="2013-02" db="EMBL/GenBank/DDBJ databases">
        <title>The Genome Sequence of Enterococcus malodoratus ATCC_43197.</title>
        <authorList>
            <consortium name="The Broad Institute Genome Sequencing Platform"/>
            <consortium name="The Broad Institute Genome Sequencing Center for Infectious Disease"/>
            <person name="Earl A.M."/>
            <person name="Gilmore M.S."/>
            <person name="Lebreton F."/>
            <person name="Walker B."/>
            <person name="Young S.K."/>
            <person name="Zeng Q."/>
            <person name="Gargeya S."/>
            <person name="Fitzgerald M."/>
            <person name="Haas B."/>
            <person name="Abouelleil A."/>
            <person name="Alvarado L."/>
            <person name="Arachchi H.M."/>
            <person name="Berlin A.M."/>
            <person name="Chapman S.B."/>
            <person name="Dewar J."/>
            <person name="Goldberg J."/>
            <person name="Griggs A."/>
            <person name="Gujja S."/>
            <person name="Hansen M."/>
            <person name="Howarth C."/>
            <person name="Imamovic A."/>
            <person name="Larimer J."/>
            <person name="McCowan C."/>
            <person name="Murphy C."/>
            <person name="Neiman D."/>
            <person name="Pearson M."/>
            <person name="Priest M."/>
            <person name="Roberts A."/>
            <person name="Saif S."/>
            <person name="Shea T."/>
            <person name="Sisk P."/>
            <person name="Sykes S."/>
            <person name="Wortman J."/>
            <person name="Nusbaum C."/>
            <person name="Birren B."/>
        </authorList>
    </citation>
    <scope>NUCLEOTIDE SEQUENCE [LARGE SCALE GENOMIC DNA]</scope>
    <source>
        <strain evidence="3 5">ATCC 43197</strain>
    </source>
</reference>
<feature type="chain" id="PRO_5004355257" description="DUF5648 domain-containing protein" evidence="1">
    <location>
        <begin position="29"/>
        <end position="607"/>
    </location>
</feature>
<reference evidence="4 6" key="2">
    <citation type="submission" date="2013-03" db="EMBL/GenBank/DDBJ databases">
        <title>The Genome Sequence of Enterococcus malodoratus ATCC_43197 (PacBio/Illumina hybrid assembly).</title>
        <authorList>
            <consortium name="The Broad Institute Genomics Platform"/>
            <consortium name="The Broad Institute Genome Sequencing Center for Infectious Disease"/>
            <person name="Earl A."/>
            <person name="Russ C."/>
            <person name="Gilmore M."/>
            <person name="Surin D."/>
            <person name="Walker B."/>
            <person name="Young S."/>
            <person name="Zeng Q."/>
            <person name="Gargeya S."/>
            <person name="Fitzgerald M."/>
            <person name="Haas B."/>
            <person name="Abouelleil A."/>
            <person name="Allen A.W."/>
            <person name="Alvarado L."/>
            <person name="Arachchi H.M."/>
            <person name="Berlin A.M."/>
            <person name="Chapman S.B."/>
            <person name="Gainer-Dewar J."/>
            <person name="Goldberg J."/>
            <person name="Griggs A."/>
            <person name="Gujja S."/>
            <person name="Hansen M."/>
            <person name="Howarth C."/>
            <person name="Imamovic A."/>
            <person name="Ireland A."/>
            <person name="Larimer J."/>
            <person name="McCowan C."/>
            <person name="Murphy C."/>
            <person name="Pearson M."/>
            <person name="Poon T.W."/>
            <person name="Priest M."/>
            <person name="Roberts A."/>
            <person name="Saif S."/>
            <person name="Shea T."/>
            <person name="Sisk P."/>
            <person name="Sykes S."/>
            <person name="Wortman J."/>
            <person name="Nusbaum C."/>
            <person name="Birren B."/>
        </authorList>
    </citation>
    <scope>NUCLEOTIDE SEQUENCE [LARGE SCALE GENOMIC DNA]</scope>
    <source>
        <strain evidence="4 6">ATCC 43197</strain>
    </source>
</reference>
<dbReference type="PATRIC" id="fig|1158601.3.peg.37"/>
<comment type="caution">
    <text evidence="3">The sequence shown here is derived from an EMBL/GenBank/DDBJ whole genome shotgun (WGS) entry which is preliminary data.</text>
</comment>